<dbReference type="PANTHER" id="PTHR13228:SF3">
    <property type="entry name" value="CONSERVED OLIGOMERIC GOLGI COMPLEX SUBUNIT 5"/>
    <property type="match status" value="1"/>
</dbReference>
<evidence type="ECO:0000256" key="1">
    <source>
        <dbReference type="SAM" id="MobiDB-lite"/>
    </source>
</evidence>
<dbReference type="Proteomes" id="UP000014071">
    <property type="component" value="Unassembled WGS sequence"/>
</dbReference>
<gene>
    <name evidence="3" type="ORF">PHSY_006708</name>
</gene>
<organism evidence="3 4">
    <name type="scientific">Pseudozyma hubeiensis (strain SY62)</name>
    <name type="common">Yeast</name>
    <dbReference type="NCBI Taxonomy" id="1305764"/>
    <lineage>
        <taxon>Eukaryota</taxon>
        <taxon>Fungi</taxon>
        <taxon>Dikarya</taxon>
        <taxon>Basidiomycota</taxon>
        <taxon>Ustilaginomycotina</taxon>
        <taxon>Ustilaginomycetes</taxon>
        <taxon>Ustilaginales</taxon>
        <taxon>Ustilaginaceae</taxon>
        <taxon>Pseudozyma</taxon>
    </lineage>
</organism>
<dbReference type="eggNOG" id="KOG2211">
    <property type="taxonomic scope" value="Eukaryota"/>
</dbReference>
<dbReference type="Pfam" id="PF20649">
    <property type="entry name" value="COG5_C"/>
    <property type="match status" value="1"/>
</dbReference>
<dbReference type="PANTHER" id="PTHR13228">
    <property type="entry name" value="CONSERVED OLIGOMERIC GOLGI COMPLEX COMPONENT 5"/>
    <property type="match status" value="1"/>
</dbReference>
<dbReference type="InterPro" id="IPR048485">
    <property type="entry name" value="COG5_helical"/>
</dbReference>
<evidence type="ECO:0000313" key="3">
    <source>
        <dbReference type="EMBL" id="GAC99110.1"/>
    </source>
</evidence>
<evidence type="ECO:0000313" key="4">
    <source>
        <dbReference type="Proteomes" id="UP000014071"/>
    </source>
</evidence>
<dbReference type="GeneID" id="24111976"/>
<feature type="domain" description="Conserved oligomeric Golgi complex subunit 5 helical" evidence="2">
    <location>
        <begin position="60"/>
        <end position="293"/>
    </location>
</feature>
<dbReference type="AlphaFoldDB" id="R9PLV4"/>
<protein>
    <recommendedName>
        <fullName evidence="2">Conserved oligomeric Golgi complex subunit 5 helical domain-containing protein</fullName>
    </recommendedName>
</protein>
<accession>R9PLV4</accession>
<dbReference type="OrthoDB" id="18786at2759"/>
<sequence length="737" mass="80852">MEVLFQRKERATREGEGEGNAEDAVVGQVHGRDLSRAALLVAELTALLDAEKTSRTTPSLLGLKLIQDIVPTIDSARKTIIDYMEDMIVRGLRDLSPLMLSSSLQTAFNLRMLPTLVQDLLNDLTEVVKERTAAAFDLEAISRQLNQPLPSLDLPSSTAPSYSTYRGARRTNTATASEDDLLRHQQRYSDAVWTRLESLIVTEMGAVCSKVYLLEKVLKLKNDGETGVNFLAAALEVLGDKPSKMFWLTLAQSVEQQVESACARSAWLMQLLSSGSRGGDGYPRLVRMVQEFFAKISVYADVQYGTTNQSAETVILMKSLVRLEKGYVEKSTERIAEVLKQVGGSRMVPGEEEAEAVVRSIANVLDTTRFDPLLSKAVVVRCVDLVDRFVARLGAVAAKDDGAWALSGERATQGQTWNAGLVRFAYTLSQGFASVAADQDGVVQTSATTTALAPTKPSSTSYAAIQLNILAQSIATSARTSFLQPLMDHIRTTISTTMSKMHLQLASAYKAERGVSIDSTTGASPYASSICDVVSFLHERLLPLYPAELRTAVAHRVAALTVGTFCLHASIFAFPEQEGDAVKLRLATDMTELEFALSQLVGDQRTARAGDKWMMEEEEQHAFVEVGGDAWMRSLKAFRRLLFFTLDDVEEETTGIELPSLLIVLHLLSRQRGALDKVIQRAMAKTGEAKAKLEKSGFVEWVLHHSQQDVLGRVGGIALEEVDDERSRRVVSDLMAH</sequence>
<feature type="region of interest" description="Disordered" evidence="1">
    <location>
        <begin position="152"/>
        <end position="177"/>
    </location>
</feature>
<feature type="compositionally biased region" description="Polar residues" evidence="1">
    <location>
        <begin position="152"/>
        <end position="176"/>
    </location>
</feature>
<feature type="compositionally biased region" description="Basic and acidic residues" evidence="1">
    <location>
        <begin position="1"/>
        <end position="16"/>
    </location>
</feature>
<proteinExistence type="predicted"/>
<name>R9PLV4_PSEHS</name>
<dbReference type="GO" id="GO:0017119">
    <property type="term" value="C:Golgi transport complex"/>
    <property type="evidence" value="ECO:0007669"/>
    <property type="project" value="InterPro"/>
</dbReference>
<evidence type="ECO:0000259" key="2">
    <source>
        <dbReference type="Pfam" id="PF20649"/>
    </source>
</evidence>
<dbReference type="STRING" id="1305764.R9PLV4"/>
<keyword evidence="4" id="KW-1185">Reference proteome</keyword>
<reference evidence="4" key="1">
    <citation type="journal article" date="2013" name="Genome Announc.">
        <title>Draft genome sequence of the basidiomycetous yeast-like fungus Pseudozyma hubeiensis SY62, which produces an abundant amount of the biosurfactant mannosylerythritol lipids.</title>
        <authorList>
            <person name="Konishi M."/>
            <person name="Hatada Y."/>
            <person name="Horiuchi J."/>
        </authorList>
    </citation>
    <scope>NUCLEOTIDE SEQUENCE [LARGE SCALE GENOMIC DNA]</scope>
    <source>
        <strain evidence="4">SY62</strain>
    </source>
</reference>
<dbReference type="GO" id="GO:0006891">
    <property type="term" value="P:intra-Golgi vesicle-mediated transport"/>
    <property type="evidence" value="ECO:0007669"/>
    <property type="project" value="InterPro"/>
</dbReference>
<dbReference type="RefSeq" id="XP_012192697.1">
    <property type="nucleotide sequence ID" value="XM_012337307.1"/>
</dbReference>
<dbReference type="InterPro" id="IPR019465">
    <property type="entry name" value="Cog5"/>
</dbReference>
<dbReference type="HOGENOM" id="CLU_009839_0_0_1"/>
<feature type="region of interest" description="Disordered" evidence="1">
    <location>
        <begin position="1"/>
        <end position="24"/>
    </location>
</feature>
<dbReference type="EMBL" id="DF238822">
    <property type="protein sequence ID" value="GAC99110.1"/>
    <property type="molecule type" value="Genomic_DNA"/>
</dbReference>